<dbReference type="EMBL" id="GBRH01237414">
    <property type="protein sequence ID" value="JAD60481.1"/>
    <property type="molecule type" value="Transcribed_RNA"/>
</dbReference>
<organism evidence="1">
    <name type="scientific">Arundo donax</name>
    <name type="common">Giant reed</name>
    <name type="synonym">Donax arundinaceus</name>
    <dbReference type="NCBI Taxonomy" id="35708"/>
    <lineage>
        <taxon>Eukaryota</taxon>
        <taxon>Viridiplantae</taxon>
        <taxon>Streptophyta</taxon>
        <taxon>Embryophyta</taxon>
        <taxon>Tracheophyta</taxon>
        <taxon>Spermatophyta</taxon>
        <taxon>Magnoliopsida</taxon>
        <taxon>Liliopsida</taxon>
        <taxon>Poales</taxon>
        <taxon>Poaceae</taxon>
        <taxon>PACMAD clade</taxon>
        <taxon>Arundinoideae</taxon>
        <taxon>Arundineae</taxon>
        <taxon>Arundo</taxon>
    </lineage>
</organism>
<name>A0A0A9BAX2_ARUDO</name>
<reference evidence="1" key="2">
    <citation type="journal article" date="2015" name="Data Brief">
        <title>Shoot transcriptome of the giant reed, Arundo donax.</title>
        <authorList>
            <person name="Barrero R.A."/>
            <person name="Guerrero F.D."/>
            <person name="Moolhuijzen P."/>
            <person name="Goolsby J.A."/>
            <person name="Tidwell J."/>
            <person name="Bellgard S.E."/>
            <person name="Bellgard M.I."/>
        </authorList>
    </citation>
    <scope>NUCLEOTIDE SEQUENCE</scope>
    <source>
        <tissue evidence="1">Shoot tissue taken approximately 20 cm above the soil surface</tissue>
    </source>
</reference>
<accession>A0A0A9BAX2</accession>
<proteinExistence type="predicted"/>
<evidence type="ECO:0000313" key="1">
    <source>
        <dbReference type="EMBL" id="JAD60481.1"/>
    </source>
</evidence>
<dbReference type="AlphaFoldDB" id="A0A0A9BAX2"/>
<reference evidence="1" key="1">
    <citation type="submission" date="2014-09" db="EMBL/GenBank/DDBJ databases">
        <authorList>
            <person name="Magalhaes I.L.F."/>
            <person name="Oliveira U."/>
            <person name="Santos F.R."/>
            <person name="Vidigal T.H.D.A."/>
            <person name="Brescovit A.D."/>
            <person name="Santos A.J."/>
        </authorList>
    </citation>
    <scope>NUCLEOTIDE SEQUENCE</scope>
    <source>
        <tissue evidence="1">Shoot tissue taken approximately 20 cm above the soil surface</tissue>
    </source>
</reference>
<protein>
    <submittedName>
        <fullName evidence="1">Uncharacterized protein</fullName>
    </submittedName>
</protein>
<sequence>MLSVVFVSSAMIIEKICAVQNIYRRKSTAHKHLFHAGKIN</sequence>